<evidence type="ECO:0000256" key="5">
    <source>
        <dbReference type="SAM" id="MobiDB-lite"/>
    </source>
</evidence>
<evidence type="ECO:0000256" key="4">
    <source>
        <dbReference type="ARBA" id="ARBA00023242"/>
    </source>
</evidence>
<evidence type="ECO:0000256" key="2">
    <source>
        <dbReference type="ARBA" id="ARBA00004496"/>
    </source>
</evidence>
<dbReference type="EMBL" id="JAIPUX010003289">
    <property type="protein sequence ID" value="KAH0622774.1"/>
    <property type="molecule type" value="Genomic_DNA"/>
</dbReference>
<keyword evidence="3" id="KW-0963">Cytoplasm</keyword>
<proteinExistence type="predicted"/>
<keyword evidence="7" id="KW-1185">Reference proteome</keyword>
<feature type="region of interest" description="Disordered" evidence="5">
    <location>
        <begin position="41"/>
        <end position="66"/>
    </location>
</feature>
<organism evidence="6 7">
    <name type="scientific">Phrynosoma platyrhinos</name>
    <name type="common">Desert horned lizard</name>
    <dbReference type="NCBI Taxonomy" id="52577"/>
    <lineage>
        <taxon>Eukaryota</taxon>
        <taxon>Metazoa</taxon>
        <taxon>Chordata</taxon>
        <taxon>Craniata</taxon>
        <taxon>Vertebrata</taxon>
        <taxon>Euteleostomi</taxon>
        <taxon>Lepidosauria</taxon>
        <taxon>Squamata</taxon>
        <taxon>Bifurcata</taxon>
        <taxon>Unidentata</taxon>
        <taxon>Episquamata</taxon>
        <taxon>Toxicofera</taxon>
        <taxon>Iguania</taxon>
        <taxon>Phrynosomatidae</taxon>
        <taxon>Phrynosomatinae</taxon>
        <taxon>Phrynosoma</taxon>
    </lineage>
</organism>
<dbReference type="Proteomes" id="UP000826234">
    <property type="component" value="Unassembled WGS sequence"/>
</dbReference>
<accession>A0ABQ7SZU8</accession>
<dbReference type="PANTHER" id="PTHR35678">
    <property type="entry name" value="PROTEIN STPG4"/>
    <property type="match status" value="1"/>
</dbReference>
<dbReference type="PANTHER" id="PTHR35678:SF1">
    <property type="entry name" value="PROTEIN STPG4"/>
    <property type="match status" value="1"/>
</dbReference>
<evidence type="ECO:0000313" key="6">
    <source>
        <dbReference type="EMBL" id="KAH0622774.1"/>
    </source>
</evidence>
<reference evidence="6 7" key="1">
    <citation type="journal article" date="2022" name="Gigascience">
        <title>A chromosome-level genome assembly and annotation of the desert horned lizard, Phrynosoma platyrhinos, provides insight into chromosomal rearrangements among reptiles.</title>
        <authorList>
            <person name="Koochekian N."/>
            <person name="Ascanio A."/>
            <person name="Farleigh K."/>
            <person name="Card D.C."/>
            <person name="Schield D.R."/>
            <person name="Castoe T.A."/>
            <person name="Jezkova T."/>
        </authorList>
    </citation>
    <scope>NUCLEOTIDE SEQUENCE [LARGE SCALE GENOMIC DNA]</scope>
    <source>
        <strain evidence="6">NK-2021</strain>
    </source>
</reference>
<feature type="region of interest" description="Disordered" evidence="5">
    <location>
        <begin position="1"/>
        <end position="24"/>
    </location>
</feature>
<comment type="caution">
    <text evidence="6">The sequence shown here is derived from an EMBL/GenBank/DDBJ whole genome shotgun (WGS) entry which is preliminary data.</text>
</comment>
<evidence type="ECO:0000256" key="1">
    <source>
        <dbReference type="ARBA" id="ARBA00004123"/>
    </source>
</evidence>
<evidence type="ECO:0000256" key="3">
    <source>
        <dbReference type="ARBA" id="ARBA00022490"/>
    </source>
</evidence>
<gene>
    <name evidence="6" type="ORF">JD844_025430</name>
</gene>
<name>A0ABQ7SZU8_PHRPL</name>
<dbReference type="InterPro" id="IPR010736">
    <property type="entry name" value="SHIPPO-rpt"/>
</dbReference>
<feature type="compositionally biased region" description="Basic and acidic residues" evidence="5">
    <location>
        <begin position="10"/>
        <end position="24"/>
    </location>
</feature>
<protein>
    <submittedName>
        <fullName evidence="6">Uncharacterized protein</fullName>
    </submittedName>
</protein>
<dbReference type="Pfam" id="PF07004">
    <property type="entry name" value="SHIPPO-rpt"/>
    <property type="match status" value="2"/>
</dbReference>
<keyword evidence="4" id="KW-0539">Nucleus</keyword>
<comment type="subcellular location">
    <subcellularLocation>
        <location evidence="2">Cytoplasm</location>
    </subcellularLocation>
    <subcellularLocation>
        <location evidence="1">Nucleus</location>
    </subcellularLocation>
</comment>
<evidence type="ECO:0000313" key="7">
    <source>
        <dbReference type="Proteomes" id="UP000826234"/>
    </source>
</evidence>
<sequence length="84" mass="9209">MSGMSSIAQAKKEGPGPGEYEIKDSPPIVIRSCFLSKVPRLLPSHTKTPGPGTYWPTRQSPKQPKTIASMGREHTIFFSNVPEL</sequence>